<evidence type="ECO:0008006" key="4">
    <source>
        <dbReference type="Google" id="ProtNLM"/>
    </source>
</evidence>
<dbReference type="InterPro" id="IPR035919">
    <property type="entry name" value="EAL_sf"/>
</dbReference>
<gene>
    <name evidence="2" type="ORF">N825_06050</name>
</gene>
<proteinExistence type="predicted"/>
<organism evidence="2 3">
    <name type="scientific">Skermanella stibiiresistens SB22</name>
    <dbReference type="NCBI Taxonomy" id="1385369"/>
    <lineage>
        <taxon>Bacteria</taxon>
        <taxon>Pseudomonadati</taxon>
        <taxon>Pseudomonadota</taxon>
        <taxon>Alphaproteobacteria</taxon>
        <taxon>Rhodospirillales</taxon>
        <taxon>Azospirillaceae</taxon>
        <taxon>Skermanella</taxon>
    </lineage>
</organism>
<dbReference type="AlphaFoldDB" id="W9H0G2"/>
<evidence type="ECO:0000313" key="2">
    <source>
        <dbReference type="EMBL" id="EWY39645.1"/>
    </source>
</evidence>
<dbReference type="EMBL" id="AVFL01000011">
    <property type="protein sequence ID" value="EWY39645.1"/>
    <property type="molecule type" value="Genomic_DNA"/>
</dbReference>
<dbReference type="STRING" id="1385369.N825_06050"/>
<dbReference type="RefSeq" id="WP_037454111.1">
    <property type="nucleotide sequence ID" value="NZ_AVFL01000011.1"/>
</dbReference>
<dbReference type="Proteomes" id="UP000019486">
    <property type="component" value="Unassembled WGS sequence"/>
</dbReference>
<reference evidence="2 3" key="1">
    <citation type="submission" date="2013-08" db="EMBL/GenBank/DDBJ databases">
        <title>The genome sequence of Skermanella stibiiresistens.</title>
        <authorList>
            <person name="Zhu W."/>
            <person name="Wang G."/>
        </authorList>
    </citation>
    <scope>NUCLEOTIDE SEQUENCE [LARGE SCALE GENOMIC DNA]</scope>
    <source>
        <strain evidence="2 3">SB22</strain>
    </source>
</reference>
<comment type="caution">
    <text evidence="2">The sequence shown here is derived from an EMBL/GenBank/DDBJ whole genome shotgun (WGS) entry which is preliminary data.</text>
</comment>
<dbReference type="PATRIC" id="fig|1385369.3.peg.3417"/>
<sequence>MLNRPKQDRQPRDWVRVKPGEKAAAVPEKPEYDDDRLLKLLQSSKRELQGLRLVHLHLSLLQDKNYGDVHDIRRTVQSIADNSAFLQMFNLSNGDALILYKGIKFSTITEACQKIETMMLARTKLTGPNPYRENSLYSIMELSLNFATIIRFIEGLAQQAGGADGSAKAATKEPISLEELAKIERQMGNFDLSPFMLNQPIVDIRDDQNNRREYFEIYIAVKNLEDRLSPEFDLTANRWLFNYFTASLDQAVLKSLNHGVDFIRGHKIGLNVNLSTIMSAAFVRFDERLSMDLRGNVVLEINKVDLVENIDTYKEVVEFARNRGYSICIDGITPMWVEHMDLEYMACDYAKMFWSNELQDMDEAEQEKFGAKIREQENCRFILGRCSGVTALLFARKHGIHLVQGRMVDNILRKGVRLSDALNTANVLETDD</sequence>
<name>W9H0G2_9PROT</name>
<dbReference type="SUPFAM" id="SSF141868">
    <property type="entry name" value="EAL domain-like"/>
    <property type="match status" value="1"/>
</dbReference>
<feature type="region of interest" description="Disordered" evidence="1">
    <location>
        <begin position="1"/>
        <end position="29"/>
    </location>
</feature>
<feature type="compositionally biased region" description="Basic and acidic residues" evidence="1">
    <location>
        <begin position="1"/>
        <end position="21"/>
    </location>
</feature>
<evidence type="ECO:0000256" key="1">
    <source>
        <dbReference type="SAM" id="MobiDB-lite"/>
    </source>
</evidence>
<accession>W9H0G2</accession>
<evidence type="ECO:0000313" key="3">
    <source>
        <dbReference type="Proteomes" id="UP000019486"/>
    </source>
</evidence>
<keyword evidence="3" id="KW-1185">Reference proteome</keyword>
<protein>
    <recommendedName>
        <fullName evidence="4">EAL domain-containing protein</fullName>
    </recommendedName>
</protein>
<dbReference type="Gene3D" id="3.20.20.450">
    <property type="entry name" value="EAL domain"/>
    <property type="match status" value="1"/>
</dbReference>